<comment type="caution">
    <text evidence="1">The sequence shown here is derived from an EMBL/GenBank/DDBJ whole genome shotgun (WGS) entry which is preliminary data.</text>
</comment>
<sequence>MAVHMLTLLALLPCLFDCLTARHSSIIVKRKAPQGKLYVFSQREGCVSVQSDATCPITWKLDPYSAKLYEKQNEAVSKTVKIYEELGASADCQENIRTVTCSQYVARCLVNGSRDYGNVREKCEKLYTTCPTPVVVSLKKNRFCEIVKTGLHSSTNCVAMSRRIKGICPQPKYK</sequence>
<dbReference type="OrthoDB" id="6009785at2759"/>
<accession>A0A7D9K318</accession>
<reference evidence="1" key="1">
    <citation type="submission" date="2020-04" db="EMBL/GenBank/DDBJ databases">
        <authorList>
            <person name="Alioto T."/>
            <person name="Alioto T."/>
            <person name="Gomez Garrido J."/>
        </authorList>
    </citation>
    <scope>NUCLEOTIDE SEQUENCE</scope>
    <source>
        <strain evidence="1">A484AB</strain>
    </source>
</reference>
<name>A0A7D9K318_PARCT</name>
<proteinExistence type="predicted"/>
<dbReference type="Gene3D" id="1.10.2000.10">
    <property type="entry name" value="Frizzled cysteine-rich domain"/>
    <property type="match status" value="1"/>
</dbReference>
<gene>
    <name evidence="1" type="ORF">PACLA_8A047055</name>
</gene>
<evidence type="ECO:0000313" key="2">
    <source>
        <dbReference type="Proteomes" id="UP001152795"/>
    </source>
</evidence>
<evidence type="ECO:0000313" key="1">
    <source>
        <dbReference type="EMBL" id="CAB4039732.1"/>
    </source>
</evidence>
<protein>
    <submittedName>
        <fullName evidence="1">---NA</fullName>
    </submittedName>
</protein>
<dbReference type="InterPro" id="IPR036790">
    <property type="entry name" value="Frizzled_dom_sf"/>
</dbReference>
<dbReference type="EMBL" id="CACRXK020025790">
    <property type="protein sequence ID" value="CAB4039732.1"/>
    <property type="molecule type" value="Genomic_DNA"/>
</dbReference>
<keyword evidence="2" id="KW-1185">Reference proteome</keyword>
<feature type="non-terminal residue" evidence="1">
    <location>
        <position position="174"/>
    </location>
</feature>
<dbReference type="AlphaFoldDB" id="A0A7D9K318"/>
<dbReference type="Proteomes" id="UP001152795">
    <property type="component" value="Unassembled WGS sequence"/>
</dbReference>
<organism evidence="1 2">
    <name type="scientific">Paramuricea clavata</name>
    <name type="common">Red gorgonian</name>
    <name type="synonym">Violescent sea-whip</name>
    <dbReference type="NCBI Taxonomy" id="317549"/>
    <lineage>
        <taxon>Eukaryota</taxon>
        <taxon>Metazoa</taxon>
        <taxon>Cnidaria</taxon>
        <taxon>Anthozoa</taxon>
        <taxon>Octocorallia</taxon>
        <taxon>Malacalcyonacea</taxon>
        <taxon>Plexauridae</taxon>
        <taxon>Paramuricea</taxon>
    </lineage>
</organism>